<proteinExistence type="predicted"/>
<dbReference type="InterPro" id="IPR007374">
    <property type="entry name" value="ASCH_domain"/>
</dbReference>
<dbReference type="Pfam" id="PF04266">
    <property type="entry name" value="ASCH"/>
    <property type="match status" value="1"/>
</dbReference>
<dbReference type="EMBL" id="CP003156">
    <property type="protein sequence ID" value="AEV31101.1"/>
    <property type="molecule type" value="Genomic_DNA"/>
</dbReference>
<accession>G8R5V3</accession>
<keyword evidence="3" id="KW-1185">Reference proteome</keyword>
<dbReference type="eggNOG" id="COG4933">
    <property type="taxonomic scope" value="Bacteria"/>
</dbReference>
<reference evidence="2 3" key="1">
    <citation type="journal article" date="2012" name="Stand. Genomic Sci.">
        <title>Genome sequence of the orange-pigmented seawater bacterium Owenweeksia hongkongensis type strain (UST20020801(T)).</title>
        <authorList>
            <person name="Riedel T."/>
            <person name="Held B."/>
            <person name="Nolan M."/>
            <person name="Lucas S."/>
            <person name="Lapidus A."/>
            <person name="Tice H."/>
            <person name="Del Rio T.G."/>
            <person name="Cheng J.F."/>
            <person name="Han C."/>
            <person name="Tapia R."/>
            <person name="Goodwin L.A."/>
            <person name="Pitluck S."/>
            <person name="Liolios K."/>
            <person name="Mavromatis K."/>
            <person name="Pagani I."/>
            <person name="Ivanova N."/>
            <person name="Mikhailova N."/>
            <person name="Pati A."/>
            <person name="Chen A."/>
            <person name="Palaniappan K."/>
            <person name="Rohde M."/>
            <person name="Tindall B.J."/>
            <person name="Detter J.C."/>
            <person name="Goker M."/>
            <person name="Woyke T."/>
            <person name="Bristow J."/>
            <person name="Eisen J.A."/>
            <person name="Markowitz V."/>
            <person name="Hugenholtz P."/>
            <person name="Klenk H.P."/>
            <person name="Kyrpides N.C."/>
        </authorList>
    </citation>
    <scope>NUCLEOTIDE SEQUENCE</scope>
    <source>
        <strain evidence="3">DSM 17368 / JCM 12287 / NRRL B-23963</strain>
    </source>
</reference>
<organism evidence="2 3">
    <name type="scientific">Owenweeksia hongkongensis (strain DSM 17368 / CIP 108786 / JCM 12287 / NRRL B-23963 / UST20020801)</name>
    <dbReference type="NCBI Taxonomy" id="926562"/>
    <lineage>
        <taxon>Bacteria</taxon>
        <taxon>Pseudomonadati</taxon>
        <taxon>Bacteroidota</taxon>
        <taxon>Flavobacteriia</taxon>
        <taxon>Flavobacteriales</taxon>
        <taxon>Owenweeksiaceae</taxon>
        <taxon>Owenweeksia</taxon>
    </lineage>
</organism>
<dbReference type="Gene3D" id="2.30.130.30">
    <property type="entry name" value="Hypothetical protein"/>
    <property type="match status" value="1"/>
</dbReference>
<evidence type="ECO:0000313" key="2">
    <source>
        <dbReference type="EMBL" id="AEV31101.1"/>
    </source>
</evidence>
<dbReference type="RefSeq" id="WP_014200462.1">
    <property type="nucleotide sequence ID" value="NC_016599.1"/>
</dbReference>
<gene>
    <name evidence="2" type="ordered locus">Oweho_0078</name>
</gene>
<sequence length="140" mass="16010">MNKVIVVSIKPEFANKIFDGSKRIELRKASPTVNPGDLMIVYSTSPVMAIIGVCKIQEVIKSSPKEIWEKHSDVLGIDEVRFNDYYSRSNFAVGIVIENSRRLRSNIPLGKIREQFPKFTPPQTFKYFSREWVSNSLTQA</sequence>
<evidence type="ECO:0000259" key="1">
    <source>
        <dbReference type="SMART" id="SM01022"/>
    </source>
</evidence>
<dbReference type="AlphaFoldDB" id="G8R5V3"/>
<dbReference type="Proteomes" id="UP000005631">
    <property type="component" value="Chromosome"/>
</dbReference>
<feature type="domain" description="ASCH" evidence="1">
    <location>
        <begin position="7"/>
        <end position="104"/>
    </location>
</feature>
<dbReference type="KEGG" id="oho:Oweho_0078"/>
<dbReference type="SMART" id="SM01022">
    <property type="entry name" value="ASCH"/>
    <property type="match status" value="1"/>
</dbReference>
<name>G8R5V3_OWEHD</name>
<dbReference type="SUPFAM" id="SSF88697">
    <property type="entry name" value="PUA domain-like"/>
    <property type="match status" value="1"/>
</dbReference>
<protein>
    <recommendedName>
        <fullName evidence="1">ASCH domain-containing protein</fullName>
    </recommendedName>
</protein>
<dbReference type="HOGENOM" id="CLU_135561_0_0_10"/>
<dbReference type="OrthoDB" id="9800495at2"/>
<dbReference type="InterPro" id="IPR015947">
    <property type="entry name" value="PUA-like_sf"/>
</dbReference>
<evidence type="ECO:0000313" key="3">
    <source>
        <dbReference type="Proteomes" id="UP000005631"/>
    </source>
</evidence>